<evidence type="ECO:0000256" key="3">
    <source>
        <dbReference type="ARBA" id="ARBA00022723"/>
    </source>
</evidence>
<evidence type="ECO:0000256" key="4">
    <source>
        <dbReference type="ARBA" id="ARBA00023002"/>
    </source>
</evidence>
<dbReference type="Pfam" id="PF00067">
    <property type="entry name" value="p450"/>
    <property type="match status" value="2"/>
</dbReference>
<dbReference type="PROSITE" id="PS00086">
    <property type="entry name" value="CYTOCHROME_P450"/>
    <property type="match status" value="2"/>
</dbReference>
<keyword evidence="4" id="KW-0560">Oxidoreductase</keyword>
<keyword evidence="9" id="KW-1185">Reference proteome</keyword>
<keyword evidence="6" id="KW-0503">Monooxygenase</keyword>
<dbReference type="InterPro" id="IPR001128">
    <property type="entry name" value="Cyt_P450"/>
</dbReference>
<feature type="transmembrane region" description="Helical" evidence="7">
    <location>
        <begin position="494"/>
        <end position="520"/>
    </location>
</feature>
<name>A0ABN8N2C5_9CNID</name>
<dbReference type="InterPro" id="IPR036396">
    <property type="entry name" value="Cyt_P450_sf"/>
</dbReference>
<dbReference type="PANTHER" id="PTHR24289:SF1">
    <property type="entry name" value="STEROID 17-ALPHA-HYDROXYLASE_17,20 LYASE"/>
    <property type="match status" value="1"/>
</dbReference>
<dbReference type="InterPro" id="IPR002401">
    <property type="entry name" value="Cyt_P450_E_grp-I"/>
</dbReference>
<dbReference type="EMBL" id="CALNXK010000006">
    <property type="protein sequence ID" value="CAH3038363.1"/>
    <property type="molecule type" value="Genomic_DNA"/>
</dbReference>
<evidence type="ECO:0000256" key="7">
    <source>
        <dbReference type="SAM" id="Phobius"/>
    </source>
</evidence>
<keyword evidence="5" id="KW-0408">Iron</keyword>
<dbReference type="SUPFAM" id="SSF48264">
    <property type="entry name" value="Cytochrome P450"/>
    <property type="match status" value="2"/>
</dbReference>
<keyword evidence="3" id="KW-0479">Metal-binding</keyword>
<accession>A0ABN8N2C5</accession>
<dbReference type="PRINTS" id="PR00463">
    <property type="entry name" value="EP450I"/>
</dbReference>
<keyword evidence="7" id="KW-1133">Transmembrane helix</keyword>
<evidence type="ECO:0000256" key="2">
    <source>
        <dbReference type="ARBA" id="ARBA00022617"/>
    </source>
</evidence>
<protein>
    <recommendedName>
        <fullName evidence="10">Cytochrome P450</fullName>
    </recommendedName>
</protein>
<dbReference type="PANTHER" id="PTHR24289">
    <property type="entry name" value="STEROID 17-ALPHA-HYDROXYLASE/17,20 LYASE"/>
    <property type="match status" value="1"/>
</dbReference>
<sequence length="999" mass="114179">MLWEAVLFLVPLSFILYFFLACRWSRTSKLVPPGPRQLPLLGNLLDILTFNHMTMRDLAKKYGDIYLMNIMGHKVFVVTNIDLAREALVRKGHIFAGRSFSYVIHALFKEKEAILFGDYGARWRLLRKVVHSALRMFGNGIENLEQKVHHEVDELCHQLSKSGGVPTDPARPITLAVMNIIWSCLFEARFPEGSPYVDEILEMMDEAAYLAGSTAHLDLFPFMKFLALDIHKRIKHSIDLREKLISSKFRERKQTYKEGTIRDITDALLKAHNDAELEDSKNKGILDEDYLINTIVDLATAGTDTSASFLIWSFLYMAVFPEVQAKVHQEIENVIGRETKPRYEDRSNLPYLEATINEMLRHSSIINATAPHKVLSDTTIGKYEIPQNSAVIFDLRAIHYNQNHWRDPETFDPTRFLDEDGGFICPSTFSFLPFGAGQRVCVGQVMAKMEIFLFISNVLQRFSFKLSPGSPPPELEAPVEPVPRGILVPRPYKLAYSVAAMFWEAVIFFASLSFLFYFLLMYRWSRRKNFPPGPRQLPLLGNFLDMGNFNHVTMKELAKKYGDIYMLNIMGHKVFVVTNIDLAWEALVRKGNIFAGRSDSYVSRELHQGKKAIVFGDYGARWKLLRKVAHSALRMFGNGIEILEQKTYHEVDELCQQFSKSSGVPFDPAESIKLAVMNIICTCLFETRFPKESLYLDEMFEMIDEAVHLAGSAVLLEILPFMKFLPLGIHKRIQHSVDLRKKLIASKFQERKQTYKEGTIRDISDALIKAHNDAELEDSKNKGILDEDYLINTLIDLTTAGSDTTATFLTWSFLYMAAFPEIQAKIHQEIDNAIGRESKPRFEDRSNLPYLQATIFEIMRHSSFVNATIPHRVRSDTTLGKYEIPENSEVIFDLKAIHHDPNHWRDPDSFDPKRFLDEDGSFICRATFSFLPFGGGPRGCVGQMLAQIEIFLFLTSVLPTFTFNLPPGAPPPNFEPPMESVARGILVPRPYKLCITKRE</sequence>
<comment type="similarity">
    <text evidence="1">Belongs to the cytochrome P450 family.</text>
</comment>
<evidence type="ECO:0000256" key="6">
    <source>
        <dbReference type="ARBA" id="ARBA00023033"/>
    </source>
</evidence>
<keyword evidence="7" id="KW-0472">Membrane</keyword>
<gene>
    <name evidence="8" type="ORF">PLOB_00039788</name>
</gene>
<dbReference type="PRINTS" id="PR00385">
    <property type="entry name" value="P450"/>
</dbReference>
<evidence type="ECO:0000256" key="5">
    <source>
        <dbReference type="ARBA" id="ARBA00023004"/>
    </source>
</evidence>
<proteinExistence type="inferred from homology"/>
<dbReference type="InterPro" id="IPR017972">
    <property type="entry name" value="Cyt_P450_CS"/>
</dbReference>
<evidence type="ECO:0000313" key="8">
    <source>
        <dbReference type="EMBL" id="CAH3038363.1"/>
    </source>
</evidence>
<dbReference type="Gene3D" id="1.10.630.10">
    <property type="entry name" value="Cytochrome P450"/>
    <property type="match status" value="2"/>
</dbReference>
<evidence type="ECO:0000256" key="1">
    <source>
        <dbReference type="ARBA" id="ARBA00010617"/>
    </source>
</evidence>
<reference evidence="8 9" key="1">
    <citation type="submission" date="2022-05" db="EMBL/GenBank/DDBJ databases">
        <authorList>
            <consortium name="Genoscope - CEA"/>
            <person name="William W."/>
        </authorList>
    </citation>
    <scope>NUCLEOTIDE SEQUENCE [LARGE SCALE GENOMIC DNA]</scope>
</reference>
<dbReference type="Proteomes" id="UP001159405">
    <property type="component" value="Unassembled WGS sequence"/>
</dbReference>
<keyword evidence="2" id="KW-0349">Heme</keyword>
<comment type="caution">
    <text evidence="8">The sequence shown here is derived from an EMBL/GenBank/DDBJ whole genome shotgun (WGS) entry which is preliminary data.</text>
</comment>
<evidence type="ECO:0008006" key="10">
    <source>
        <dbReference type="Google" id="ProtNLM"/>
    </source>
</evidence>
<evidence type="ECO:0000313" key="9">
    <source>
        <dbReference type="Proteomes" id="UP001159405"/>
    </source>
</evidence>
<organism evidence="8 9">
    <name type="scientific">Porites lobata</name>
    <dbReference type="NCBI Taxonomy" id="104759"/>
    <lineage>
        <taxon>Eukaryota</taxon>
        <taxon>Metazoa</taxon>
        <taxon>Cnidaria</taxon>
        <taxon>Anthozoa</taxon>
        <taxon>Hexacorallia</taxon>
        <taxon>Scleractinia</taxon>
        <taxon>Fungiina</taxon>
        <taxon>Poritidae</taxon>
        <taxon>Porites</taxon>
    </lineage>
</organism>
<keyword evidence="7" id="KW-0812">Transmembrane</keyword>